<protein>
    <recommendedName>
        <fullName evidence="3">AB hydrolase-1 domain-containing protein</fullName>
    </recommendedName>
</protein>
<dbReference type="RefSeq" id="WP_053234386.1">
    <property type="nucleotide sequence ID" value="NZ_CP011125.1"/>
</dbReference>
<evidence type="ECO:0000313" key="4">
    <source>
        <dbReference type="EMBL" id="AKF07086.1"/>
    </source>
</evidence>
<dbReference type="KEGG" id="samy:DB32_004235"/>
<feature type="chain" id="PRO_5002511565" description="AB hydrolase-1 domain-containing protein" evidence="2">
    <location>
        <begin position="21"/>
        <end position="282"/>
    </location>
</feature>
<dbReference type="OrthoDB" id="5729753at2"/>
<evidence type="ECO:0000256" key="2">
    <source>
        <dbReference type="SAM" id="SignalP"/>
    </source>
</evidence>
<sequence length="282" mass="29416">MRRRTCWLAPILATSIVALACTRAEPAERASERPAAAPAAPAPPTPSEPEAPPPEPRDVRFTTSDGVTITGTLRAAAAPDAPLVILVHQLGSDRSEWAPLLERLERTPRIATLAIDLRGHGASTEGDGGATLSWRDFDDATWARTADDVIAAIEFVRGDASGVRPARVGLVGSSIGSTAVIAASARSEGIGPVVAISPGRAYRGFDAITPALALAGHDFLAVVAREEPDSVETASAMGRITSTEPMIVESGAHGVALLRNHVEVLDRVEAVLRRALGAEREG</sequence>
<evidence type="ECO:0000313" key="5">
    <source>
        <dbReference type="Proteomes" id="UP000034883"/>
    </source>
</evidence>
<keyword evidence="2" id="KW-0732">Signal</keyword>
<dbReference type="Gene3D" id="3.40.50.1820">
    <property type="entry name" value="alpha/beta hydrolase"/>
    <property type="match status" value="1"/>
</dbReference>
<feature type="domain" description="AB hydrolase-1" evidence="3">
    <location>
        <begin position="84"/>
        <end position="215"/>
    </location>
</feature>
<dbReference type="Pfam" id="PF12697">
    <property type="entry name" value="Abhydrolase_6"/>
    <property type="match status" value="1"/>
</dbReference>
<dbReference type="InterPro" id="IPR029058">
    <property type="entry name" value="AB_hydrolase_fold"/>
</dbReference>
<proteinExistence type="predicted"/>
<dbReference type="EMBL" id="CP011125">
    <property type="protein sequence ID" value="AKF07086.1"/>
    <property type="molecule type" value="Genomic_DNA"/>
</dbReference>
<dbReference type="AlphaFoldDB" id="A0A0F6W4C2"/>
<dbReference type="PROSITE" id="PS51257">
    <property type="entry name" value="PROKAR_LIPOPROTEIN"/>
    <property type="match status" value="1"/>
</dbReference>
<dbReference type="InterPro" id="IPR000073">
    <property type="entry name" value="AB_hydrolase_1"/>
</dbReference>
<reference evidence="4 5" key="1">
    <citation type="submission" date="2015-03" db="EMBL/GenBank/DDBJ databases">
        <title>Genome assembly of Sandaracinus amylolyticus DSM 53668.</title>
        <authorList>
            <person name="Sharma G."/>
            <person name="Subramanian S."/>
        </authorList>
    </citation>
    <scope>NUCLEOTIDE SEQUENCE [LARGE SCALE GENOMIC DNA]</scope>
    <source>
        <strain evidence="4 5">DSM 53668</strain>
    </source>
</reference>
<accession>A0A0F6W4C2</accession>
<keyword evidence="5" id="KW-1185">Reference proteome</keyword>
<evidence type="ECO:0000259" key="3">
    <source>
        <dbReference type="Pfam" id="PF12697"/>
    </source>
</evidence>
<dbReference type="STRING" id="927083.DB32_004235"/>
<name>A0A0F6W4C2_9BACT</name>
<feature type="compositionally biased region" description="Pro residues" evidence="1">
    <location>
        <begin position="40"/>
        <end position="54"/>
    </location>
</feature>
<organism evidence="4 5">
    <name type="scientific">Sandaracinus amylolyticus</name>
    <dbReference type="NCBI Taxonomy" id="927083"/>
    <lineage>
        <taxon>Bacteria</taxon>
        <taxon>Pseudomonadati</taxon>
        <taxon>Myxococcota</taxon>
        <taxon>Polyangia</taxon>
        <taxon>Polyangiales</taxon>
        <taxon>Sandaracinaceae</taxon>
        <taxon>Sandaracinus</taxon>
    </lineage>
</organism>
<dbReference type="SUPFAM" id="SSF53474">
    <property type="entry name" value="alpha/beta-Hydrolases"/>
    <property type="match status" value="1"/>
</dbReference>
<feature type="signal peptide" evidence="2">
    <location>
        <begin position="1"/>
        <end position="20"/>
    </location>
</feature>
<dbReference type="Proteomes" id="UP000034883">
    <property type="component" value="Chromosome"/>
</dbReference>
<evidence type="ECO:0000256" key="1">
    <source>
        <dbReference type="SAM" id="MobiDB-lite"/>
    </source>
</evidence>
<gene>
    <name evidence="4" type="ORF">DB32_004235</name>
</gene>
<feature type="region of interest" description="Disordered" evidence="1">
    <location>
        <begin position="28"/>
        <end position="62"/>
    </location>
</feature>